<evidence type="ECO:0000313" key="2">
    <source>
        <dbReference type="EMBL" id="QHU23435.1"/>
    </source>
</evidence>
<evidence type="ECO:0000256" key="1">
    <source>
        <dbReference type="SAM" id="MobiDB-lite"/>
    </source>
</evidence>
<name>A0A6C0KZL6_9ZZZZ</name>
<proteinExistence type="predicted"/>
<organism evidence="2">
    <name type="scientific">viral metagenome</name>
    <dbReference type="NCBI Taxonomy" id="1070528"/>
    <lineage>
        <taxon>unclassified sequences</taxon>
        <taxon>metagenomes</taxon>
        <taxon>organismal metagenomes</taxon>
    </lineage>
</organism>
<reference evidence="2" key="1">
    <citation type="journal article" date="2020" name="Nature">
        <title>Giant virus diversity and host interactions through global metagenomics.</title>
        <authorList>
            <person name="Schulz F."/>
            <person name="Roux S."/>
            <person name="Paez-Espino D."/>
            <person name="Jungbluth S."/>
            <person name="Walsh D.A."/>
            <person name="Denef V.J."/>
            <person name="McMahon K.D."/>
            <person name="Konstantinidis K.T."/>
            <person name="Eloe-Fadrosh E.A."/>
            <person name="Kyrpides N.C."/>
            <person name="Woyke T."/>
        </authorList>
    </citation>
    <scope>NUCLEOTIDE SEQUENCE</scope>
    <source>
        <strain evidence="2">GVMAG-S-ERX555907-94</strain>
    </source>
</reference>
<accession>A0A6C0KZL6</accession>
<dbReference type="EMBL" id="MN741029">
    <property type="protein sequence ID" value="QHU23435.1"/>
    <property type="molecule type" value="Genomic_DNA"/>
</dbReference>
<feature type="region of interest" description="Disordered" evidence="1">
    <location>
        <begin position="85"/>
        <end position="116"/>
    </location>
</feature>
<sequence length="116" mass="13370">MSNLTCECNPCQDGDPTVPQHISCQGKVNNGLMKMVDYYTVCRCKKTYITISNNELERLQGVWKNAKYSWSWRSKSDPGGDFYVPEFYEHGGGDREESPPEHEEEWTVVKRGTRIT</sequence>
<dbReference type="AlphaFoldDB" id="A0A6C0KZL6"/>
<protein>
    <submittedName>
        <fullName evidence="2">Uncharacterized protein</fullName>
    </submittedName>
</protein>
<feature type="compositionally biased region" description="Basic and acidic residues" evidence="1">
    <location>
        <begin position="87"/>
        <end position="108"/>
    </location>
</feature>